<proteinExistence type="predicted"/>
<reference evidence="2" key="1">
    <citation type="submission" date="2016-01" db="EMBL/GenBank/DDBJ databases">
        <authorList>
            <person name="Peeters C."/>
        </authorList>
    </citation>
    <scope>NUCLEOTIDE SEQUENCE [LARGE SCALE GENOMIC DNA]</scope>
    <source>
        <strain evidence="2">LMG 29325</strain>
    </source>
</reference>
<comment type="caution">
    <text evidence="2">The sequence shown here is derived from an EMBL/GenBank/DDBJ whole genome shotgun (WGS) entry which is preliminary data.</text>
</comment>
<dbReference type="AlphaFoldDB" id="A0A158CYC6"/>
<sequence>MRADAFNETGGTMKAKVAGLAACLIALASATAANAAFRYDGLWGYVAPSMAQSGASASDPRPSAYDQMLVEKGVDPASERGQLILAWIAHINSDPAVAGNASARVISC</sequence>
<dbReference type="STRING" id="1777143.AWB82_05996"/>
<accession>A0A158CYC6</accession>
<protein>
    <submittedName>
        <fullName evidence="2">Uncharacterized protein</fullName>
    </submittedName>
</protein>
<keyword evidence="3" id="KW-1185">Reference proteome</keyword>
<evidence type="ECO:0000313" key="2">
    <source>
        <dbReference type="EMBL" id="SAK87354.1"/>
    </source>
</evidence>
<organism evidence="2 3">
    <name type="scientific">Caballeronia glebae</name>
    <dbReference type="NCBI Taxonomy" id="1777143"/>
    <lineage>
        <taxon>Bacteria</taxon>
        <taxon>Pseudomonadati</taxon>
        <taxon>Pseudomonadota</taxon>
        <taxon>Betaproteobacteria</taxon>
        <taxon>Burkholderiales</taxon>
        <taxon>Burkholderiaceae</taxon>
        <taxon>Caballeronia</taxon>
    </lineage>
</organism>
<feature type="chain" id="PRO_5007623497" evidence="1">
    <location>
        <begin position="36"/>
        <end position="108"/>
    </location>
</feature>
<gene>
    <name evidence="2" type="ORF">AWB82_05996</name>
</gene>
<dbReference type="EMBL" id="FCOJ02000062">
    <property type="protein sequence ID" value="SAK87354.1"/>
    <property type="molecule type" value="Genomic_DNA"/>
</dbReference>
<evidence type="ECO:0000256" key="1">
    <source>
        <dbReference type="SAM" id="SignalP"/>
    </source>
</evidence>
<dbReference type="Proteomes" id="UP000054596">
    <property type="component" value="Unassembled WGS sequence"/>
</dbReference>
<keyword evidence="1" id="KW-0732">Signal</keyword>
<evidence type="ECO:0000313" key="3">
    <source>
        <dbReference type="Proteomes" id="UP000054596"/>
    </source>
</evidence>
<name>A0A158CYC6_9BURK</name>
<feature type="signal peptide" evidence="1">
    <location>
        <begin position="1"/>
        <end position="35"/>
    </location>
</feature>